<evidence type="ECO:0000256" key="4">
    <source>
        <dbReference type="ARBA" id="ARBA00003889"/>
    </source>
</evidence>
<dbReference type="GO" id="GO:0005525">
    <property type="term" value="F:GTP binding"/>
    <property type="evidence" value="ECO:0007669"/>
    <property type="project" value="UniProtKB-KW"/>
</dbReference>
<evidence type="ECO:0000256" key="1">
    <source>
        <dbReference type="ARBA" id="ARBA00000312"/>
    </source>
</evidence>
<dbReference type="EC" id="2.7.1.156" evidence="8"/>
<organism evidence="21 23">
    <name type="scientific">Clostridium formicaceticum</name>
    <dbReference type="NCBI Taxonomy" id="1497"/>
    <lineage>
        <taxon>Bacteria</taxon>
        <taxon>Bacillati</taxon>
        <taxon>Bacillota</taxon>
        <taxon>Clostridia</taxon>
        <taxon>Eubacteriales</taxon>
        <taxon>Clostridiaceae</taxon>
        <taxon>Clostridium</taxon>
    </lineage>
</organism>
<dbReference type="NCBIfam" id="NF004469">
    <property type="entry name" value="PRK05800.1"/>
    <property type="match status" value="1"/>
</dbReference>
<dbReference type="SUPFAM" id="SSF52540">
    <property type="entry name" value="P-loop containing nucleoside triphosphate hydrolases"/>
    <property type="match status" value="1"/>
</dbReference>
<evidence type="ECO:0000256" key="3">
    <source>
        <dbReference type="ARBA" id="ARBA00001522"/>
    </source>
</evidence>
<dbReference type="RefSeq" id="WP_070967713.1">
    <property type="nucleotide sequence ID" value="NZ_CP017603.1"/>
</dbReference>
<keyword evidence="10" id="KW-0169">Cobalamin biosynthesis</keyword>
<protein>
    <recommendedName>
        <fullName evidence="16">Adenosylcobinamide kinase</fullName>
        <ecNumber evidence="8">2.7.1.156</ecNumber>
        <ecNumber evidence="9">2.7.7.62</ecNumber>
    </recommendedName>
    <alternativeName>
        <fullName evidence="17">Adenosylcobinamide-phosphate guanylyltransferase</fullName>
    </alternativeName>
</protein>
<dbReference type="EMBL" id="CP020559">
    <property type="protein sequence ID" value="ARE86735.1"/>
    <property type="molecule type" value="Genomic_DNA"/>
</dbReference>
<evidence type="ECO:0000256" key="14">
    <source>
        <dbReference type="ARBA" id="ARBA00022840"/>
    </source>
</evidence>
<evidence type="ECO:0000313" key="22">
    <source>
        <dbReference type="Proteomes" id="UP000177894"/>
    </source>
</evidence>
<keyword evidence="14" id="KW-0067">ATP-binding</keyword>
<proteinExistence type="inferred from homology"/>
<dbReference type="InterPro" id="IPR003203">
    <property type="entry name" value="CobU/CobP"/>
</dbReference>
<feature type="binding site" evidence="19">
    <location>
        <position position="86"/>
    </location>
    <ligand>
        <name>GTP</name>
        <dbReference type="ChEBI" id="CHEBI:37565"/>
    </ligand>
</feature>
<feature type="active site" description="GMP-histidine intermediate" evidence="18">
    <location>
        <position position="52"/>
    </location>
</feature>
<evidence type="ECO:0000313" key="21">
    <source>
        <dbReference type="EMBL" id="ARE86735.1"/>
    </source>
</evidence>
<keyword evidence="15 19" id="KW-0342">GTP-binding</keyword>
<accession>A0AAC9RLZ7</accession>
<evidence type="ECO:0000256" key="18">
    <source>
        <dbReference type="PIRSR" id="PIRSR006135-1"/>
    </source>
</evidence>
<evidence type="ECO:0000256" key="17">
    <source>
        <dbReference type="ARBA" id="ARBA00030571"/>
    </source>
</evidence>
<evidence type="ECO:0000313" key="23">
    <source>
        <dbReference type="Proteomes" id="UP000192478"/>
    </source>
</evidence>
<dbReference type="CDD" id="cd00544">
    <property type="entry name" value="CobU"/>
    <property type="match status" value="1"/>
</dbReference>
<comment type="catalytic activity">
    <reaction evidence="2">
        <text>adenosylcob(III)inamide phosphate + GTP + H(+) = adenosylcob(III)inamide-GDP + diphosphate</text>
        <dbReference type="Rhea" id="RHEA:22712"/>
        <dbReference type="ChEBI" id="CHEBI:15378"/>
        <dbReference type="ChEBI" id="CHEBI:33019"/>
        <dbReference type="ChEBI" id="CHEBI:37565"/>
        <dbReference type="ChEBI" id="CHEBI:58502"/>
        <dbReference type="ChEBI" id="CHEBI:60487"/>
        <dbReference type="EC" id="2.7.7.62"/>
    </reaction>
</comment>
<evidence type="ECO:0000256" key="16">
    <source>
        <dbReference type="ARBA" id="ARBA00029570"/>
    </source>
</evidence>
<evidence type="ECO:0000256" key="5">
    <source>
        <dbReference type="ARBA" id="ARBA00004692"/>
    </source>
</evidence>
<comment type="catalytic activity">
    <reaction evidence="1">
        <text>adenosylcob(III)inamide + ATP = adenosylcob(III)inamide phosphate + ADP + H(+)</text>
        <dbReference type="Rhea" id="RHEA:15769"/>
        <dbReference type="ChEBI" id="CHEBI:2480"/>
        <dbReference type="ChEBI" id="CHEBI:15378"/>
        <dbReference type="ChEBI" id="CHEBI:30616"/>
        <dbReference type="ChEBI" id="CHEBI:58502"/>
        <dbReference type="ChEBI" id="CHEBI:456216"/>
        <dbReference type="EC" id="2.7.1.156"/>
    </reaction>
</comment>
<evidence type="ECO:0000256" key="6">
    <source>
        <dbReference type="ARBA" id="ARBA00005159"/>
    </source>
</evidence>
<dbReference type="Proteomes" id="UP000192478">
    <property type="component" value="Chromosome"/>
</dbReference>
<dbReference type="Proteomes" id="UP000177894">
    <property type="component" value="Chromosome"/>
</dbReference>
<keyword evidence="12 19" id="KW-0547">Nucleotide-binding</keyword>
<comment type="function">
    <text evidence="4">Catalyzes ATP-dependent phosphorylation of adenosylcobinamide and addition of GMP to adenosylcobinamide phosphate.</text>
</comment>
<keyword evidence="11 21" id="KW-0808">Transferase</keyword>
<reference evidence="21 23" key="2">
    <citation type="submission" date="2017-03" db="EMBL/GenBank/DDBJ databases">
        <title>Complete sequence of Clostridium formicaceticum DSM 92.</title>
        <authorList>
            <person name="Poehlein A."/>
            <person name="Karl M."/>
            <person name="Bengelsdorf F.R."/>
            <person name="Duerre P."/>
            <person name="Daniel R."/>
        </authorList>
    </citation>
    <scope>NUCLEOTIDE SEQUENCE [LARGE SCALE GENOMIC DNA]</scope>
    <source>
        <strain evidence="21 23">DSM 92</strain>
    </source>
</reference>
<reference evidence="20 22" key="1">
    <citation type="submission" date="2016-10" db="EMBL/GenBank/DDBJ databases">
        <title>Complete Genome Sequence of Acetogen Clostridium formicoaceticum ATCC 27076.</title>
        <authorList>
            <person name="Bao T."/>
            <person name="Cheng C."/>
            <person name="Zhao J."/>
            <person name="Yang S.-T."/>
            <person name="Wang J."/>
            <person name="Wang M."/>
        </authorList>
    </citation>
    <scope>NUCLEOTIDE SEQUENCE [LARGE SCALE GENOMIC DNA]</scope>
    <source>
        <strain evidence="20 22">ATCC 27076</strain>
    </source>
</reference>
<sequence length="187" mass="21172">MEKNLLTLVTGGARSGKSSFGESILKDIDGQILYIATAQAFDDEMKDRIKKHRESRPKNWVTLEGYKNLAEEVQSYKGKIAGIFLDCITIMVTNLMFEEPIDWDIVSMDEVNRAEKNILEEIKNLTLTLKNFHVPVVFITNEIGLGIVPENKIARIFRDIAGRVNQYIGKEVSNVYFVTCGIANKIK</sequence>
<feature type="binding site" evidence="19">
    <location>
        <begin position="36"/>
        <end position="38"/>
    </location>
    <ligand>
        <name>GTP</name>
        <dbReference type="ChEBI" id="CHEBI:37565"/>
    </ligand>
</feature>
<comment type="pathway">
    <text evidence="5">Cofactor biosynthesis; adenosylcobalamin biosynthesis; adenosylcobalamin from cob(II)yrinate a,c-diamide: step 6/7.</text>
</comment>
<feature type="binding site" evidence="19">
    <location>
        <begin position="53"/>
        <end position="56"/>
    </location>
    <ligand>
        <name>GTP</name>
        <dbReference type="ChEBI" id="CHEBI:37565"/>
    </ligand>
</feature>
<dbReference type="GO" id="GO:0009236">
    <property type="term" value="P:cobalamin biosynthetic process"/>
    <property type="evidence" value="ECO:0007669"/>
    <property type="project" value="UniProtKB-KW"/>
</dbReference>
<dbReference type="KEGG" id="cfm:BJL90_10770"/>
<evidence type="ECO:0000256" key="12">
    <source>
        <dbReference type="ARBA" id="ARBA00022741"/>
    </source>
</evidence>
<keyword evidence="22" id="KW-1185">Reference proteome</keyword>
<gene>
    <name evidence="21" type="primary">cobU</name>
    <name evidence="20" type="ORF">BJL90_10770</name>
    <name evidence="21" type="ORF">CLFO_10620</name>
</gene>
<dbReference type="InterPro" id="IPR027417">
    <property type="entry name" value="P-loop_NTPase"/>
</dbReference>
<evidence type="ECO:0000256" key="10">
    <source>
        <dbReference type="ARBA" id="ARBA00022573"/>
    </source>
</evidence>
<dbReference type="PANTHER" id="PTHR34848">
    <property type="match status" value="1"/>
</dbReference>
<dbReference type="EMBL" id="CP017603">
    <property type="protein sequence ID" value="AOY76344.1"/>
    <property type="molecule type" value="Genomic_DNA"/>
</dbReference>
<dbReference type="PIRSF" id="PIRSF006135">
    <property type="entry name" value="CobU"/>
    <property type="match status" value="1"/>
</dbReference>
<dbReference type="PANTHER" id="PTHR34848:SF1">
    <property type="entry name" value="BIFUNCTIONAL ADENOSYLCOBALAMIN BIOSYNTHESIS PROTEIN COBU"/>
    <property type="match status" value="1"/>
</dbReference>
<evidence type="ECO:0000256" key="19">
    <source>
        <dbReference type="PIRSR" id="PIRSR006135-2"/>
    </source>
</evidence>
<evidence type="ECO:0000313" key="20">
    <source>
        <dbReference type="EMBL" id="AOY76344.1"/>
    </source>
</evidence>
<dbReference type="Gene3D" id="3.40.50.300">
    <property type="entry name" value="P-loop containing nucleotide triphosphate hydrolases"/>
    <property type="match status" value="1"/>
</dbReference>
<dbReference type="GO" id="GO:0043752">
    <property type="term" value="F:adenosylcobinamide kinase activity"/>
    <property type="evidence" value="ECO:0007669"/>
    <property type="project" value="UniProtKB-EC"/>
</dbReference>
<dbReference type="AlphaFoldDB" id="A0AAC9RLZ7"/>
<dbReference type="Pfam" id="PF02283">
    <property type="entry name" value="CobU"/>
    <property type="match status" value="1"/>
</dbReference>
<comment type="pathway">
    <text evidence="6">Cofactor biosynthesis; adenosylcobalamin biosynthesis; adenosylcobalamin from cob(II)yrinate a,c-diamide: step 5/7.</text>
</comment>
<evidence type="ECO:0000256" key="7">
    <source>
        <dbReference type="ARBA" id="ARBA00007490"/>
    </source>
</evidence>
<feature type="binding site" evidence="19">
    <location>
        <begin position="11"/>
        <end position="18"/>
    </location>
    <ligand>
        <name>GTP</name>
        <dbReference type="ChEBI" id="CHEBI:37565"/>
    </ligand>
</feature>
<dbReference type="GO" id="GO:0005524">
    <property type="term" value="F:ATP binding"/>
    <property type="evidence" value="ECO:0007669"/>
    <property type="project" value="UniProtKB-KW"/>
</dbReference>
<keyword evidence="13 20" id="KW-0418">Kinase</keyword>
<comment type="catalytic activity">
    <reaction evidence="3">
        <text>adenosylcob(III)inamide + GTP = adenosylcob(III)inamide phosphate + GDP + H(+)</text>
        <dbReference type="Rhea" id="RHEA:15765"/>
        <dbReference type="ChEBI" id="CHEBI:2480"/>
        <dbReference type="ChEBI" id="CHEBI:15378"/>
        <dbReference type="ChEBI" id="CHEBI:37565"/>
        <dbReference type="ChEBI" id="CHEBI:58189"/>
        <dbReference type="ChEBI" id="CHEBI:58502"/>
        <dbReference type="EC" id="2.7.1.156"/>
    </reaction>
</comment>
<dbReference type="EC" id="2.7.7.62" evidence="9"/>
<keyword evidence="20" id="KW-0548">Nucleotidyltransferase</keyword>
<evidence type="ECO:0000256" key="15">
    <source>
        <dbReference type="ARBA" id="ARBA00023134"/>
    </source>
</evidence>
<evidence type="ECO:0000256" key="9">
    <source>
        <dbReference type="ARBA" id="ARBA00012523"/>
    </source>
</evidence>
<feature type="binding site" evidence="19">
    <location>
        <position position="64"/>
    </location>
    <ligand>
        <name>GTP</name>
        <dbReference type="ChEBI" id="CHEBI:37565"/>
    </ligand>
</feature>
<name>A0AAC9RLZ7_9CLOT</name>
<comment type="similarity">
    <text evidence="7">Belongs to the CobU/CobP family.</text>
</comment>
<dbReference type="GO" id="GO:0008820">
    <property type="term" value="F:cobinamide phosphate guanylyltransferase activity"/>
    <property type="evidence" value="ECO:0007669"/>
    <property type="project" value="UniProtKB-EC"/>
</dbReference>
<evidence type="ECO:0000256" key="2">
    <source>
        <dbReference type="ARBA" id="ARBA00000711"/>
    </source>
</evidence>
<evidence type="ECO:0000256" key="13">
    <source>
        <dbReference type="ARBA" id="ARBA00022777"/>
    </source>
</evidence>
<evidence type="ECO:0000256" key="11">
    <source>
        <dbReference type="ARBA" id="ARBA00022679"/>
    </source>
</evidence>
<evidence type="ECO:0000256" key="8">
    <source>
        <dbReference type="ARBA" id="ARBA00012016"/>
    </source>
</evidence>